<name>A0A813SGB4_ADIRI</name>
<evidence type="ECO:0000256" key="6">
    <source>
        <dbReference type="ARBA" id="ARBA00023002"/>
    </source>
</evidence>
<gene>
    <name evidence="11" type="ORF">EDS130_LOCUS4754</name>
    <name evidence="12" type="ORF">XAT740_LOCUS19893</name>
</gene>
<keyword evidence="8" id="KW-0503">Monooxygenase</keyword>
<feature type="transmembrane region" description="Helical" evidence="10">
    <location>
        <begin position="862"/>
        <end position="883"/>
    </location>
</feature>
<evidence type="ECO:0000256" key="1">
    <source>
        <dbReference type="ARBA" id="ARBA00004141"/>
    </source>
</evidence>
<dbReference type="Gene3D" id="3.50.50.60">
    <property type="entry name" value="FAD/NAD(P)-binding domain"/>
    <property type="match status" value="3"/>
</dbReference>
<dbReference type="InterPro" id="IPR020946">
    <property type="entry name" value="Flavin_mOase-like"/>
</dbReference>
<dbReference type="Pfam" id="PF00743">
    <property type="entry name" value="FMO-like"/>
    <property type="match status" value="1"/>
</dbReference>
<evidence type="ECO:0000256" key="4">
    <source>
        <dbReference type="ARBA" id="ARBA00022827"/>
    </source>
</evidence>
<evidence type="ECO:0000313" key="11">
    <source>
        <dbReference type="EMBL" id="CAF0799051.1"/>
    </source>
</evidence>
<dbReference type="PRINTS" id="PR00370">
    <property type="entry name" value="FMOXYGENASE"/>
</dbReference>
<evidence type="ECO:0000256" key="3">
    <source>
        <dbReference type="ARBA" id="ARBA00022692"/>
    </source>
</evidence>
<dbReference type="PANTHER" id="PTHR10924:SF27">
    <property type="entry name" value="SOLUTE CARRIER FAMILY 49 MEMBER 4"/>
    <property type="match status" value="1"/>
</dbReference>
<feature type="transmembrane region" description="Helical" evidence="10">
    <location>
        <begin position="602"/>
        <end position="621"/>
    </location>
</feature>
<dbReference type="GO" id="GO:0050660">
    <property type="term" value="F:flavin adenine dinucleotide binding"/>
    <property type="evidence" value="ECO:0007669"/>
    <property type="project" value="InterPro"/>
</dbReference>
<dbReference type="InterPro" id="IPR049680">
    <property type="entry name" value="FLVCR1-2_SLC49-like"/>
</dbReference>
<organism evidence="11 14">
    <name type="scientific">Adineta ricciae</name>
    <name type="common">Rotifer</name>
    <dbReference type="NCBI Taxonomy" id="249248"/>
    <lineage>
        <taxon>Eukaryota</taxon>
        <taxon>Metazoa</taxon>
        <taxon>Spiralia</taxon>
        <taxon>Gnathifera</taxon>
        <taxon>Rotifera</taxon>
        <taxon>Eurotatoria</taxon>
        <taxon>Bdelloidea</taxon>
        <taxon>Adinetida</taxon>
        <taxon>Adinetidae</taxon>
        <taxon>Adineta</taxon>
    </lineage>
</organism>
<dbReference type="PANTHER" id="PTHR10924">
    <property type="entry name" value="MAJOR FACILITATOR SUPERFAMILY PROTEIN-RELATED"/>
    <property type="match status" value="1"/>
</dbReference>
<feature type="transmembrane region" description="Helical" evidence="10">
    <location>
        <begin position="641"/>
        <end position="664"/>
    </location>
</feature>
<feature type="transmembrane region" description="Helical" evidence="10">
    <location>
        <begin position="704"/>
        <end position="722"/>
    </location>
</feature>
<dbReference type="GO" id="GO:0016020">
    <property type="term" value="C:membrane"/>
    <property type="evidence" value="ECO:0007669"/>
    <property type="project" value="UniProtKB-SubCell"/>
</dbReference>
<evidence type="ECO:0000256" key="5">
    <source>
        <dbReference type="ARBA" id="ARBA00022989"/>
    </source>
</evidence>
<dbReference type="EC" id="1.-.-.-" evidence="8"/>
<dbReference type="EMBL" id="CAJNOR010001371">
    <property type="protein sequence ID" value="CAF1130845.1"/>
    <property type="molecule type" value="Genomic_DNA"/>
</dbReference>
<keyword evidence="5 10" id="KW-1133">Transmembrane helix</keyword>
<evidence type="ECO:0000313" key="12">
    <source>
        <dbReference type="EMBL" id="CAF1130845.1"/>
    </source>
</evidence>
<reference evidence="11" key="1">
    <citation type="submission" date="2021-02" db="EMBL/GenBank/DDBJ databases">
        <authorList>
            <person name="Nowell W R."/>
        </authorList>
    </citation>
    <scope>NUCLEOTIDE SEQUENCE</scope>
</reference>
<comment type="similarity">
    <text evidence="8">Belongs to the FMO family.</text>
</comment>
<feature type="transmembrane region" description="Helical" evidence="10">
    <location>
        <begin position="671"/>
        <end position="692"/>
    </location>
</feature>
<dbReference type="GO" id="GO:0004499">
    <property type="term" value="F:N,N-dimethylaniline monooxygenase activity"/>
    <property type="evidence" value="ECO:0007669"/>
    <property type="project" value="InterPro"/>
</dbReference>
<sequence length="984" mass="111884">MTRKSVAIIGAGPSGLVAGKVLVEDGFDVTIFDRQKTLGGIWSPDGAYANLCSQQLAGFMEFSDLPDLEAKENAPWQDIHRYLKRYAEKFDLVKRIRFQSTVTSIDKDNLRDPTLPWTVKIETADQQHQTLRFHLVVVANGLFSTPFQPHFLGQNKFAGPIVHANNIKTHEQLMDKRIVVIGGGKAAIDFASLAGKYALSCHLVIRRPHWFVPESPFNDRLPAEYAYSRFMTTILDPFPYAPHSLLFYFFRWLFSSVIRNILKTISNQMVSTLKSDVYQDEKFIPKSSFRTSENSVRMTKEFAQLIRDGRIVRKLASIDEIIDSTTIHLSSNEFLQADMIICATGYLEKFPFLSRTFHRALGQDNTDESVDLDLYRRIVPVGIPNIAFIGLPASLNTWMFFEVQSHWTSDYFLGRIRLPETEKEMFEEIQTTRNFIRRLFNRKSYYFQYYWLEPIEIYLQDMGLSLHRTSNWISEYFGAYRPKRLANLHEERHYKYRHWTSYHMQNMSNSDTTVELSLSSSSIYHLYRRRFYIISVFGLLAFNQCLFWLTFSPIARNAEIYYNTTEATIDLLLNWGNIICIPTFPLAYLLLNKQQGLRFSMILFAGSSLVACLLRIVPSIISWSSNVQFHSIAVPFLHAGQILNAACAPLVQVSVSQISCIWFGPNERTRATTFAITINSFGAAVGFLISPWIVDTPEHVPRLLYIHAGLAFVAFALTVIYFPSNPPTAPSPAAERLSSYSCDGRNSSLLQRFMRDLWQCMITPSFMLLSIVGGLTTGTFSAWTGLYDVILAPENYTEEQAGWFGFSSILAGMIGGFCLGALADMHRFHRSLKILMISSLIGCFLSIVWFELSVHTLFYDDAILSSTPITIGLSIAMAGLFQGASAPLIFESLAEIMFPLPESISALAINQWNNVSGLILLFLAPNRYKLMNLLVLIVIGVCILMIAVSKVTYQRRNDERTRLLDQQHDKTSKTEHSCDSSIIN</sequence>
<keyword evidence="13" id="KW-1185">Reference proteome</keyword>
<protein>
    <recommendedName>
        <fullName evidence="8">Flavin-containing monooxygenase</fullName>
        <ecNumber evidence="8">1.-.-.-</ecNumber>
    </recommendedName>
</protein>
<dbReference type="InterPro" id="IPR000960">
    <property type="entry name" value="Flavin_mOase"/>
</dbReference>
<dbReference type="Pfam" id="PF07690">
    <property type="entry name" value="MFS_1"/>
    <property type="match status" value="1"/>
</dbReference>
<dbReference type="AlphaFoldDB" id="A0A813SGB4"/>
<keyword evidence="4 8" id="KW-0274">FAD</keyword>
<dbReference type="SUPFAM" id="SSF103473">
    <property type="entry name" value="MFS general substrate transporter"/>
    <property type="match status" value="1"/>
</dbReference>
<feature type="transmembrane region" description="Helical" evidence="10">
    <location>
        <begin position="803"/>
        <end position="822"/>
    </location>
</feature>
<feature type="transmembrane region" description="Helical" evidence="10">
    <location>
        <begin position="834"/>
        <end position="850"/>
    </location>
</feature>
<dbReference type="InterPro" id="IPR036259">
    <property type="entry name" value="MFS_trans_sf"/>
</dbReference>
<proteinExistence type="inferred from homology"/>
<keyword evidence="6 8" id="KW-0560">Oxidoreductase</keyword>
<dbReference type="Proteomes" id="UP000663828">
    <property type="component" value="Unassembled WGS sequence"/>
</dbReference>
<keyword evidence="2 8" id="KW-0285">Flavoprotein</keyword>
<evidence type="ECO:0000256" key="10">
    <source>
        <dbReference type="SAM" id="Phobius"/>
    </source>
</evidence>
<evidence type="ECO:0000256" key="8">
    <source>
        <dbReference type="RuleBase" id="RU361177"/>
    </source>
</evidence>
<feature type="transmembrane region" description="Helical" evidence="10">
    <location>
        <begin position="571"/>
        <end position="590"/>
    </location>
</feature>
<comment type="subcellular location">
    <subcellularLocation>
        <location evidence="1">Membrane</location>
        <topology evidence="1">Multi-pass membrane protein</topology>
    </subcellularLocation>
</comment>
<dbReference type="GO" id="GO:0050661">
    <property type="term" value="F:NADP binding"/>
    <property type="evidence" value="ECO:0007669"/>
    <property type="project" value="InterPro"/>
</dbReference>
<feature type="transmembrane region" description="Helical" evidence="10">
    <location>
        <begin position="245"/>
        <end position="262"/>
    </location>
</feature>
<dbReference type="SUPFAM" id="SSF51905">
    <property type="entry name" value="FAD/NAD(P)-binding domain"/>
    <property type="match status" value="2"/>
</dbReference>
<feature type="compositionally biased region" description="Basic and acidic residues" evidence="9">
    <location>
        <begin position="965"/>
        <end position="978"/>
    </location>
</feature>
<dbReference type="Proteomes" id="UP000663852">
    <property type="component" value="Unassembled WGS sequence"/>
</dbReference>
<accession>A0A813SGB4</accession>
<evidence type="ECO:0000256" key="9">
    <source>
        <dbReference type="SAM" id="MobiDB-lite"/>
    </source>
</evidence>
<feature type="region of interest" description="Disordered" evidence="9">
    <location>
        <begin position="965"/>
        <end position="984"/>
    </location>
</feature>
<comment type="caution">
    <text evidence="11">The sequence shown here is derived from an EMBL/GenBank/DDBJ whole genome shotgun (WGS) entry which is preliminary data.</text>
</comment>
<evidence type="ECO:0000313" key="13">
    <source>
        <dbReference type="Proteomes" id="UP000663828"/>
    </source>
</evidence>
<keyword evidence="7 10" id="KW-0472">Membrane</keyword>
<comment type="cofactor">
    <cofactor evidence="8">
        <name>FAD</name>
        <dbReference type="ChEBI" id="CHEBI:57692"/>
    </cofactor>
</comment>
<feature type="transmembrane region" description="Helical" evidence="10">
    <location>
        <begin position="930"/>
        <end position="953"/>
    </location>
</feature>
<feature type="transmembrane region" description="Helical" evidence="10">
    <location>
        <begin position="531"/>
        <end position="551"/>
    </location>
</feature>
<dbReference type="Gene3D" id="1.20.1250.20">
    <property type="entry name" value="MFS general substrate transporter like domains"/>
    <property type="match status" value="2"/>
</dbReference>
<evidence type="ECO:0000256" key="7">
    <source>
        <dbReference type="ARBA" id="ARBA00023136"/>
    </source>
</evidence>
<keyword evidence="3 10" id="KW-0812">Transmembrane</keyword>
<dbReference type="GO" id="GO:0022857">
    <property type="term" value="F:transmembrane transporter activity"/>
    <property type="evidence" value="ECO:0007669"/>
    <property type="project" value="InterPro"/>
</dbReference>
<dbReference type="OrthoDB" id="422206at2759"/>
<feature type="transmembrane region" description="Helical" evidence="10">
    <location>
        <begin position="757"/>
        <end position="783"/>
    </location>
</feature>
<dbReference type="InterPro" id="IPR011701">
    <property type="entry name" value="MFS"/>
</dbReference>
<dbReference type="EMBL" id="CAJNOJ010000012">
    <property type="protein sequence ID" value="CAF0799051.1"/>
    <property type="molecule type" value="Genomic_DNA"/>
</dbReference>
<evidence type="ECO:0000313" key="14">
    <source>
        <dbReference type="Proteomes" id="UP000663852"/>
    </source>
</evidence>
<feature type="transmembrane region" description="Helical" evidence="10">
    <location>
        <begin position="904"/>
        <end position="924"/>
    </location>
</feature>
<evidence type="ECO:0000256" key="2">
    <source>
        <dbReference type="ARBA" id="ARBA00022630"/>
    </source>
</evidence>
<dbReference type="InterPro" id="IPR036188">
    <property type="entry name" value="FAD/NAD-bd_sf"/>
</dbReference>